<protein>
    <recommendedName>
        <fullName evidence="1">non-specific serine/threonine protein kinase</fullName>
        <ecNumber evidence="1">2.7.11.1</ecNumber>
    </recommendedName>
</protein>
<dbReference type="InterPro" id="IPR008271">
    <property type="entry name" value="Ser/Thr_kinase_AS"/>
</dbReference>
<name>A0ABQ8YSU1_9EUKA</name>
<dbReference type="Pfam" id="PF00069">
    <property type="entry name" value="Pkinase"/>
    <property type="match status" value="1"/>
</dbReference>
<evidence type="ECO:0000256" key="2">
    <source>
        <dbReference type="ARBA" id="ARBA00022741"/>
    </source>
</evidence>
<dbReference type="InterPro" id="IPR050235">
    <property type="entry name" value="CK1_Ser-Thr_kinase"/>
</dbReference>
<dbReference type="SUPFAM" id="SSF56112">
    <property type="entry name" value="Protein kinase-like (PK-like)"/>
    <property type="match status" value="1"/>
</dbReference>
<keyword evidence="3 4" id="KW-0067">ATP-binding</keyword>
<feature type="region of interest" description="Disordered" evidence="5">
    <location>
        <begin position="387"/>
        <end position="428"/>
    </location>
</feature>
<comment type="caution">
    <text evidence="7">The sequence shown here is derived from an EMBL/GenBank/DDBJ whole genome shotgun (WGS) entry which is preliminary data.</text>
</comment>
<feature type="compositionally biased region" description="Acidic residues" evidence="5">
    <location>
        <begin position="477"/>
        <end position="490"/>
    </location>
</feature>
<dbReference type="Gene3D" id="1.10.510.10">
    <property type="entry name" value="Transferase(Phosphotransferase) domain 1"/>
    <property type="match status" value="1"/>
</dbReference>
<evidence type="ECO:0000256" key="1">
    <source>
        <dbReference type="ARBA" id="ARBA00012513"/>
    </source>
</evidence>
<dbReference type="PANTHER" id="PTHR11909">
    <property type="entry name" value="CASEIN KINASE-RELATED"/>
    <property type="match status" value="1"/>
</dbReference>
<dbReference type="InterPro" id="IPR011009">
    <property type="entry name" value="Kinase-like_dom_sf"/>
</dbReference>
<dbReference type="Proteomes" id="UP001150062">
    <property type="component" value="Unassembled WGS sequence"/>
</dbReference>
<feature type="region of interest" description="Disordered" evidence="5">
    <location>
        <begin position="470"/>
        <end position="493"/>
    </location>
</feature>
<dbReference type="PROSITE" id="PS00108">
    <property type="entry name" value="PROTEIN_KINASE_ST"/>
    <property type="match status" value="1"/>
</dbReference>
<evidence type="ECO:0000259" key="6">
    <source>
        <dbReference type="PROSITE" id="PS50011"/>
    </source>
</evidence>
<evidence type="ECO:0000256" key="4">
    <source>
        <dbReference type="PROSITE-ProRule" id="PRU10141"/>
    </source>
</evidence>
<keyword evidence="2 4" id="KW-0547">Nucleotide-binding</keyword>
<dbReference type="InterPro" id="IPR017441">
    <property type="entry name" value="Protein_kinase_ATP_BS"/>
</dbReference>
<gene>
    <name evidence="7" type="ORF">M0813_18305</name>
</gene>
<feature type="domain" description="Protein kinase" evidence="6">
    <location>
        <begin position="22"/>
        <end position="290"/>
    </location>
</feature>
<dbReference type="CDD" id="cd14016">
    <property type="entry name" value="STKc_CK1"/>
    <property type="match status" value="1"/>
</dbReference>
<accession>A0ABQ8YSU1</accession>
<organism evidence="7 8">
    <name type="scientific">Anaeramoeba flamelloides</name>
    <dbReference type="NCBI Taxonomy" id="1746091"/>
    <lineage>
        <taxon>Eukaryota</taxon>
        <taxon>Metamonada</taxon>
        <taxon>Anaeramoebidae</taxon>
        <taxon>Anaeramoeba</taxon>
    </lineage>
</organism>
<keyword evidence="8" id="KW-1185">Reference proteome</keyword>
<dbReference type="PROSITE" id="PS00107">
    <property type="entry name" value="PROTEIN_KINASE_ATP"/>
    <property type="match status" value="1"/>
</dbReference>
<proteinExistence type="predicted"/>
<evidence type="ECO:0000313" key="8">
    <source>
        <dbReference type="Proteomes" id="UP001150062"/>
    </source>
</evidence>
<feature type="binding site" evidence="4">
    <location>
        <position position="51"/>
    </location>
    <ligand>
        <name>ATP</name>
        <dbReference type="ChEBI" id="CHEBI:30616"/>
    </ligand>
</feature>
<reference evidence="7" key="1">
    <citation type="submission" date="2022-08" db="EMBL/GenBank/DDBJ databases">
        <title>Novel sulfate-reducing endosymbionts in the free-living metamonad Anaeramoeba.</title>
        <authorList>
            <person name="Jerlstrom-Hultqvist J."/>
            <person name="Cepicka I."/>
            <person name="Gallot-Lavallee L."/>
            <person name="Salas-Leiva D."/>
            <person name="Curtis B.A."/>
            <person name="Zahonova K."/>
            <person name="Pipaliya S."/>
            <person name="Dacks J."/>
            <person name="Roger A.J."/>
        </authorList>
    </citation>
    <scope>NUCLEOTIDE SEQUENCE</scope>
    <source>
        <strain evidence="7">Schooner1</strain>
    </source>
</reference>
<dbReference type="InterPro" id="IPR000719">
    <property type="entry name" value="Prot_kinase_dom"/>
</dbReference>
<dbReference type="SMART" id="SM00220">
    <property type="entry name" value="S_TKc"/>
    <property type="match status" value="1"/>
</dbReference>
<feature type="compositionally biased region" description="Basic and acidic residues" evidence="5">
    <location>
        <begin position="409"/>
        <end position="418"/>
    </location>
</feature>
<dbReference type="PROSITE" id="PS50011">
    <property type="entry name" value="PROTEIN_KINASE_DOM"/>
    <property type="match status" value="1"/>
</dbReference>
<sequence>MGNKNLKSKVEQKGKFLVNGQFKLNEKLGSGSFGKIYECRKLSDNSRFAVKFETEQKEEQLNYEQKIYQILKEHHGFPKIQHFGILNKTNYLIMDLLGRNLGTLFEYCGREFSLKTVLMIADQILRRIQLLHTKSFVYRDIKPENFCIGKKKNKNQIFMIDFGLSKLYRDFWTQKFNKYKQNRNLIGTVRYSSVNTHLGIEQTRRDDLESLGYMLIYFLKGGLPWQGLKSSSLQDRNSKICDNKLMTSTSTLCEGLPVEFKEYIEYCKNLSFKETPNYSLLRRKFQNLFLKKGYVYDYEYDWVKIKKLNLYTGQNKTISKSKSKFINKQEIQNSKENKNIVFNNINIGQTKDRYIKKRVKTETKTQNEIENIIEKIQKKSLNNSKSKINVLSTDSEMRSETETETETEKDEKTEKEYPENVSNSQKQEEKINQLIKQIQKYDLPEEENQEIKDQIEKQFIKQQKSNDYININHNKEEEESEEEEEEEEEEEAKKIDLKEKESKYFLRNRAIYKKKFKKIKQKIQSIEDCSNEKPHFLDKKIRKIKKKIKKQLKKNINFGTLYTLKSYYFILSFVLLEKQFYSDKYAYKKNKKKIKKEQYMLSLKQIYDQKKKLITKQLSLIESICLSGRIILNSGQQKKLAKLQLKVQKKKKLSLKKIYRLFEKVEKFSDLIILLFEQNDNDVEYF</sequence>
<evidence type="ECO:0000256" key="3">
    <source>
        <dbReference type="ARBA" id="ARBA00022840"/>
    </source>
</evidence>
<evidence type="ECO:0000256" key="5">
    <source>
        <dbReference type="SAM" id="MobiDB-lite"/>
    </source>
</evidence>
<dbReference type="EC" id="2.7.11.1" evidence="1"/>
<dbReference type="EMBL" id="JAOAOG010000122">
    <property type="protein sequence ID" value="KAJ6247671.1"/>
    <property type="molecule type" value="Genomic_DNA"/>
</dbReference>
<evidence type="ECO:0000313" key="7">
    <source>
        <dbReference type="EMBL" id="KAJ6247671.1"/>
    </source>
</evidence>